<feature type="domain" description="Chitin-binding type-3" evidence="2">
    <location>
        <begin position="8"/>
        <end position="50"/>
    </location>
</feature>
<proteinExistence type="predicted"/>
<comment type="caution">
    <text evidence="3">The sequence shown here is derived from an EMBL/GenBank/DDBJ whole genome shotgun (WGS) entry which is preliminary data.</text>
</comment>
<reference evidence="4" key="1">
    <citation type="journal article" date="2019" name="Int. J. Syst. Evol. Microbiol.">
        <title>The Global Catalogue of Microorganisms (GCM) 10K type strain sequencing project: providing services to taxonomists for standard genome sequencing and annotation.</title>
        <authorList>
            <consortium name="The Broad Institute Genomics Platform"/>
            <consortium name="The Broad Institute Genome Sequencing Center for Infectious Disease"/>
            <person name="Wu L."/>
            <person name="Ma J."/>
        </authorList>
    </citation>
    <scope>NUCLEOTIDE SEQUENCE [LARGE SCALE GENOMIC DNA]</scope>
    <source>
        <strain evidence="4">NBRC 112299</strain>
    </source>
</reference>
<feature type="domain" description="Chitin-binding type-3" evidence="2">
    <location>
        <begin position="61"/>
        <end position="104"/>
    </location>
</feature>
<dbReference type="InterPro" id="IPR003610">
    <property type="entry name" value="CBM5/12"/>
</dbReference>
<dbReference type="SMART" id="SM00495">
    <property type="entry name" value="ChtBD3"/>
    <property type="match status" value="3"/>
</dbReference>
<dbReference type="Gene3D" id="2.10.10.20">
    <property type="entry name" value="Carbohydrate-binding module superfamily 5/12"/>
    <property type="match status" value="3"/>
</dbReference>
<protein>
    <recommendedName>
        <fullName evidence="2">Chitin-binding type-3 domain-containing protein</fullName>
    </recommendedName>
</protein>
<gene>
    <name evidence="3" type="ORF">GCM10025876_26370</name>
</gene>
<sequence length="165" mass="17665">MVTVLPFAWDPSATYVKGDQVTFEGAVYTAQWWTRGEVPGSVAAGAWARVGALETCTAGDVTQWTASAVYVAGDRVVYDGRVYEAAWWTRGTVPGGASGPWQDRGACVDSGESTVETWASSTVYVAGDQVAFDGHLWQARWWTRGTEPGGQWGPWQDLGALPAAS</sequence>
<dbReference type="SUPFAM" id="SSF51055">
    <property type="entry name" value="Carbohydrate binding domain"/>
    <property type="match status" value="3"/>
</dbReference>
<accession>A0ABQ6IH07</accession>
<dbReference type="EMBL" id="BSUN01000001">
    <property type="protein sequence ID" value="GMA36433.1"/>
    <property type="molecule type" value="Genomic_DNA"/>
</dbReference>
<evidence type="ECO:0000256" key="1">
    <source>
        <dbReference type="ARBA" id="ARBA00022801"/>
    </source>
</evidence>
<keyword evidence="1" id="KW-0378">Hydrolase</keyword>
<dbReference type="InterPro" id="IPR036573">
    <property type="entry name" value="CBM_sf_5/12"/>
</dbReference>
<name>A0ABQ6IH07_9MICO</name>
<evidence type="ECO:0000313" key="4">
    <source>
        <dbReference type="Proteomes" id="UP001157125"/>
    </source>
</evidence>
<dbReference type="Pfam" id="PF02839">
    <property type="entry name" value="CBM_5_12"/>
    <property type="match status" value="3"/>
</dbReference>
<evidence type="ECO:0000259" key="2">
    <source>
        <dbReference type="SMART" id="SM00495"/>
    </source>
</evidence>
<dbReference type="CDD" id="cd12215">
    <property type="entry name" value="ChiC_BD"/>
    <property type="match status" value="3"/>
</dbReference>
<feature type="domain" description="Chitin-binding type-3" evidence="2">
    <location>
        <begin position="115"/>
        <end position="158"/>
    </location>
</feature>
<keyword evidence="4" id="KW-1185">Reference proteome</keyword>
<organism evidence="3 4">
    <name type="scientific">Demequina litorisediminis</name>
    <dbReference type="NCBI Taxonomy" id="1849022"/>
    <lineage>
        <taxon>Bacteria</taxon>
        <taxon>Bacillati</taxon>
        <taxon>Actinomycetota</taxon>
        <taxon>Actinomycetes</taxon>
        <taxon>Micrococcales</taxon>
        <taxon>Demequinaceae</taxon>
        <taxon>Demequina</taxon>
    </lineage>
</organism>
<dbReference type="Proteomes" id="UP001157125">
    <property type="component" value="Unassembled WGS sequence"/>
</dbReference>
<evidence type="ECO:0000313" key="3">
    <source>
        <dbReference type="EMBL" id="GMA36433.1"/>
    </source>
</evidence>